<evidence type="ECO:0000313" key="4">
    <source>
        <dbReference type="Proteomes" id="UP000321947"/>
    </source>
</evidence>
<evidence type="ECO:0000313" key="2">
    <source>
        <dbReference type="EMBL" id="TYK20942.1"/>
    </source>
</evidence>
<dbReference type="Proteomes" id="UP000321947">
    <property type="component" value="Unassembled WGS sequence"/>
</dbReference>
<dbReference type="EMBL" id="SSTE01016227">
    <property type="protein sequence ID" value="KAA0041724.1"/>
    <property type="molecule type" value="Genomic_DNA"/>
</dbReference>
<proteinExistence type="predicted"/>
<comment type="caution">
    <text evidence="2">The sequence shown here is derived from an EMBL/GenBank/DDBJ whole genome shotgun (WGS) entry which is preliminary data.</text>
</comment>
<organism evidence="2 4">
    <name type="scientific">Cucumis melo var. makuwa</name>
    <name type="common">Oriental melon</name>
    <dbReference type="NCBI Taxonomy" id="1194695"/>
    <lineage>
        <taxon>Eukaryota</taxon>
        <taxon>Viridiplantae</taxon>
        <taxon>Streptophyta</taxon>
        <taxon>Embryophyta</taxon>
        <taxon>Tracheophyta</taxon>
        <taxon>Spermatophyta</taxon>
        <taxon>Magnoliopsida</taxon>
        <taxon>eudicotyledons</taxon>
        <taxon>Gunneridae</taxon>
        <taxon>Pentapetalae</taxon>
        <taxon>rosids</taxon>
        <taxon>fabids</taxon>
        <taxon>Cucurbitales</taxon>
        <taxon>Cucurbitaceae</taxon>
        <taxon>Benincaseae</taxon>
        <taxon>Cucumis</taxon>
    </lineage>
</organism>
<name>A0A5D3DBH8_CUCMM</name>
<dbReference type="Proteomes" id="UP000321393">
    <property type="component" value="Unassembled WGS sequence"/>
</dbReference>
<evidence type="ECO:0000313" key="3">
    <source>
        <dbReference type="Proteomes" id="UP000321393"/>
    </source>
</evidence>
<gene>
    <name evidence="2" type="ORF">E5676_scaffold284G00900</name>
    <name evidence="1" type="ORF">E6C27_scaffold67G00600</name>
</gene>
<evidence type="ECO:0000313" key="1">
    <source>
        <dbReference type="EMBL" id="KAA0041724.1"/>
    </source>
</evidence>
<reference evidence="3 4" key="1">
    <citation type="submission" date="2019-08" db="EMBL/GenBank/DDBJ databases">
        <title>Draft genome sequences of two oriental melons (Cucumis melo L. var makuwa).</title>
        <authorList>
            <person name="Kwon S.-Y."/>
        </authorList>
    </citation>
    <scope>NUCLEOTIDE SEQUENCE [LARGE SCALE GENOMIC DNA]</scope>
    <source>
        <strain evidence="4">cv. Chang Bougi</strain>
        <strain evidence="3">cv. SW 3</strain>
        <tissue evidence="2">Leaf</tissue>
    </source>
</reference>
<dbReference type="OrthoDB" id="1938712at2759"/>
<sequence>MAPSGLKELKLRGAALFSKIDLRLGYHQLKVRESAKGVNVDIQNVEAIVNWERPTSGTEVHSFLGKDYVIYCDALRQGLGCGLMFQGSSNCRGFRKSLSSILGQVFSGSGHDGILVIVDRFTKTTRSISVIVRSTLDQLVRLYVDKIKAMETRLKFGTSFHPQIDDQSERTI</sequence>
<dbReference type="AlphaFoldDB" id="A0A5D3DBH8"/>
<protein>
    <submittedName>
        <fullName evidence="2">Transposon Ty3-G Gag-Pol polyprotein</fullName>
    </submittedName>
</protein>
<dbReference type="EMBL" id="SSTD01006073">
    <property type="protein sequence ID" value="TYK20942.1"/>
    <property type="molecule type" value="Genomic_DNA"/>
</dbReference>
<accession>A0A5D3DBH8</accession>